<evidence type="ECO:0000313" key="11">
    <source>
        <dbReference type="Proteomes" id="UP000886803"/>
    </source>
</evidence>
<dbReference type="InterPro" id="IPR050250">
    <property type="entry name" value="Macrolide_Exporter_MacB"/>
</dbReference>
<evidence type="ECO:0000256" key="4">
    <source>
        <dbReference type="ARBA" id="ARBA00022989"/>
    </source>
</evidence>
<dbReference type="EMBL" id="DWYG01000109">
    <property type="protein sequence ID" value="HJB42155.1"/>
    <property type="molecule type" value="Genomic_DNA"/>
</dbReference>
<feature type="transmembrane region" description="Helical" evidence="7">
    <location>
        <begin position="428"/>
        <end position="452"/>
    </location>
</feature>
<feature type="transmembrane region" description="Helical" evidence="7">
    <location>
        <begin position="312"/>
        <end position="341"/>
    </location>
</feature>
<feature type="transmembrane region" description="Helical" evidence="7">
    <location>
        <begin position="658"/>
        <end position="682"/>
    </location>
</feature>
<sequence length="793" mass="83784">MKQQTKPRPLASWLDLAPVSARVHRRQNAMTIFCIVLAVALVATIFAMADMEMRTQRRQAIRTDGNWHVATTELTADDAAVVAARPDVAAVGLYDVVNYGLDSGYTLAGQEVAVCGSDENFYTEIFPMAVTEGRAPAAPGEVMLTESAKTGGVALGDAISLQTPTGSHVLTVVGFIETTTMLSVNDAVGAVLTLEGFEAVSARHELNVYIRFTPLSNKQAAVAEIETAFGLSDGALHENAKLMTLDFSTSNRWLASLYGTALVLFVLVLAAGAFMIAGTLNSSVAARTSFFGLLRCLGATPRQVRRYVRREALQWCAVAVPAGLAIGCAVSWALCALLRFLSPSYFYDMPMFALSPVALVFGALVGLVTVGLAARTTAKRAGRVSPLTALRGNDAAGLPAGRLRKPAGGNRLAVQLGVRHALAARRNLILVAGSFALSIVLFLAFDTALAFFHHGWRPVQPYTPDLSVVSTDNTCSLPGSLQSEFAALPGVKRVYGRRFSYSLPAETSDGRSITVNLVSYEQHQYGWAAEDLLEGTLGSADAGADYTALAVFDPYAADALAVGDSVTLPSCGGAALTVSGLLSQSPLDREEGVLLLICNEATFEALTGETGYTIFDIQVTNRFTDDDLAAVRSAAAAATGGNYTFSDRRAQNLEGRGAYLAIAVFFYGFEVVIALITVLGILNCIQMSVSARLGQYGVMRAVGLTLRQLRRMVLAEAAAYAAAGCLVGVALGLPLHWALYTSMITGHWGTAWQVPWGALAVILALVAGSALLAACAPAGRLRRLSITETIGGE</sequence>
<evidence type="ECO:0000313" key="10">
    <source>
        <dbReference type="EMBL" id="HJB42155.1"/>
    </source>
</evidence>
<accession>A0A9D2S4B5</accession>
<keyword evidence="3 7" id="KW-0812">Transmembrane</keyword>
<dbReference type="GO" id="GO:0005886">
    <property type="term" value="C:plasma membrane"/>
    <property type="evidence" value="ECO:0007669"/>
    <property type="project" value="UniProtKB-SubCell"/>
</dbReference>
<feature type="transmembrane region" description="Helical" evidence="7">
    <location>
        <begin position="29"/>
        <end position="49"/>
    </location>
</feature>
<dbReference type="PANTHER" id="PTHR30572:SF4">
    <property type="entry name" value="ABC TRANSPORTER PERMEASE YTRF"/>
    <property type="match status" value="1"/>
</dbReference>
<gene>
    <name evidence="10" type="ORF">H9945_06615</name>
</gene>
<proteinExistence type="inferred from homology"/>
<comment type="caution">
    <text evidence="10">The sequence shown here is derived from an EMBL/GenBank/DDBJ whole genome shotgun (WGS) entry which is preliminary data.</text>
</comment>
<evidence type="ECO:0000256" key="3">
    <source>
        <dbReference type="ARBA" id="ARBA00022692"/>
    </source>
</evidence>
<evidence type="ECO:0000259" key="9">
    <source>
        <dbReference type="Pfam" id="PF12704"/>
    </source>
</evidence>
<comment type="subcellular location">
    <subcellularLocation>
        <location evidence="1">Cell membrane</location>
        <topology evidence="1">Multi-pass membrane protein</topology>
    </subcellularLocation>
</comment>
<name>A0A9D2S4B5_9FIRM</name>
<organism evidence="10 11">
    <name type="scientific">Candidatus Gemmiger avicola</name>
    <dbReference type="NCBI Taxonomy" id="2838605"/>
    <lineage>
        <taxon>Bacteria</taxon>
        <taxon>Bacillati</taxon>
        <taxon>Bacillota</taxon>
        <taxon>Clostridia</taxon>
        <taxon>Eubacteriales</taxon>
        <taxon>Gemmiger</taxon>
    </lineage>
</organism>
<keyword evidence="5 7" id="KW-0472">Membrane</keyword>
<feature type="transmembrane region" description="Helical" evidence="7">
    <location>
        <begin position="756"/>
        <end position="776"/>
    </location>
</feature>
<evidence type="ECO:0000256" key="6">
    <source>
        <dbReference type="ARBA" id="ARBA00038076"/>
    </source>
</evidence>
<dbReference type="GO" id="GO:0022857">
    <property type="term" value="F:transmembrane transporter activity"/>
    <property type="evidence" value="ECO:0007669"/>
    <property type="project" value="TreeGrafter"/>
</dbReference>
<evidence type="ECO:0000256" key="2">
    <source>
        <dbReference type="ARBA" id="ARBA00022475"/>
    </source>
</evidence>
<feature type="domain" description="ABC3 transporter permease C-terminal" evidence="8">
    <location>
        <begin position="671"/>
        <end position="785"/>
    </location>
</feature>
<feature type="transmembrane region" description="Helical" evidence="7">
    <location>
        <begin position="353"/>
        <end position="374"/>
    </location>
</feature>
<reference evidence="10" key="1">
    <citation type="journal article" date="2021" name="PeerJ">
        <title>Extensive microbial diversity within the chicken gut microbiome revealed by metagenomics and culture.</title>
        <authorList>
            <person name="Gilroy R."/>
            <person name="Ravi A."/>
            <person name="Getino M."/>
            <person name="Pursley I."/>
            <person name="Horton D.L."/>
            <person name="Alikhan N.F."/>
            <person name="Baker D."/>
            <person name="Gharbi K."/>
            <person name="Hall N."/>
            <person name="Watson M."/>
            <person name="Adriaenssens E.M."/>
            <person name="Foster-Nyarko E."/>
            <person name="Jarju S."/>
            <person name="Secka A."/>
            <person name="Antonio M."/>
            <person name="Oren A."/>
            <person name="Chaudhuri R.R."/>
            <person name="La Ragione R."/>
            <person name="Hildebrand F."/>
            <person name="Pallen M.J."/>
        </authorList>
    </citation>
    <scope>NUCLEOTIDE SEQUENCE</scope>
    <source>
        <strain evidence="10">ChiBcec8-13705</strain>
    </source>
</reference>
<feature type="transmembrane region" description="Helical" evidence="7">
    <location>
        <begin position="253"/>
        <end position="278"/>
    </location>
</feature>
<dbReference type="Pfam" id="PF12704">
    <property type="entry name" value="MacB_PCD"/>
    <property type="match status" value="1"/>
</dbReference>
<feature type="domain" description="MacB-like periplasmic core" evidence="9">
    <location>
        <begin position="29"/>
        <end position="227"/>
    </location>
</feature>
<dbReference type="Pfam" id="PF02687">
    <property type="entry name" value="FtsX"/>
    <property type="match status" value="2"/>
</dbReference>
<dbReference type="PANTHER" id="PTHR30572">
    <property type="entry name" value="MEMBRANE COMPONENT OF TRANSPORTER-RELATED"/>
    <property type="match status" value="1"/>
</dbReference>
<evidence type="ECO:0000256" key="7">
    <source>
        <dbReference type="SAM" id="Phobius"/>
    </source>
</evidence>
<reference evidence="10" key="2">
    <citation type="submission" date="2021-04" db="EMBL/GenBank/DDBJ databases">
        <authorList>
            <person name="Gilroy R."/>
        </authorList>
    </citation>
    <scope>NUCLEOTIDE SEQUENCE</scope>
    <source>
        <strain evidence="10">ChiBcec8-13705</strain>
    </source>
</reference>
<dbReference type="InterPro" id="IPR025857">
    <property type="entry name" value="MacB_PCD"/>
</dbReference>
<feature type="transmembrane region" description="Helical" evidence="7">
    <location>
        <begin position="717"/>
        <end position="736"/>
    </location>
</feature>
<evidence type="ECO:0000256" key="5">
    <source>
        <dbReference type="ARBA" id="ARBA00023136"/>
    </source>
</evidence>
<evidence type="ECO:0000256" key="1">
    <source>
        <dbReference type="ARBA" id="ARBA00004651"/>
    </source>
</evidence>
<evidence type="ECO:0000259" key="8">
    <source>
        <dbReference type="Pfam" id="PF02687"/>
    </source>
</evidence>
<dbReference type="Proteomes" id="UP000886803">
    <property type="component" value="Unassembled WGS sequence"/>
</dbReference>
<feature type="domain" description="ABC3 transporter permease C-terminal" evidence="8">
    <location>
        <begin position="263"/>
        <end position="383"/>
    </location>
</feature>
<dbReference type="AlphaFoldDB" id="A0A9D2S4B5"/>
<keyword evidence="2" id="KW-1003">Cell membrane</keyword>
<dbReference type="InterPro" id="IPR003838">
    <property type="entry name" value="ABC3_permease_C"/>
</dbReference>
<comment type="similarity">
    <text evidence="6">Belongs to the ABC-4 integral membrane protein family.</text>
</comment>
<protein>
    <submittedName>
        <fullName evidence="10">FtsX-like permease family protein</fullName>
    </submittedName>
</protein>
<keyword evidence="4 7" id="KW-1133">Transmembrane helix</keyword>